<feature type="region of interest" description="Disordered" evidence="13">
    <location>
        <begin position="1711"/>
        <end position="1748"/>
    </location>
</feature>
<keyword evidence="8" id="KW-0418">Kinase</keyword>
<feature type="domain" description="PAS" evidence="16">
    <location>
        <begin position="1109"/>
        <end position="1179"/>
    </location>
</feature>
<dbReference type="InterPro" id="IPR013655">
    <property type="entry name" value="PAS_fold_3"/>
</dbReference>
<dbReference type="PROSITE" id="PS50109">
    <property type="entry name" value="HIS_KIN"/>
    <property type="match status" value="1"/>
</dbReference>
<feature type="region of interest" description="Disordered" evidence="13">
    <location>
        <begin position="135"/>
        <end position="256"/>
    </location>
</feature>
<evidence type="ECO:0000256" key="5">
    <source>
        <dbReference type="ARBA" id="ARBA00022553"/>
    </source>
</evidence>
<dbReference type="InterPro" id="IPR036097">
    <property type="entry name" value="HisK_dim/P_sf"/>
</dbReference>
<evidence type="ECO:0000256" key="6">
    <source>
        <dbReference type="ARBA" id="ARBA00022679"/>
    </source>
</evidence>
<dbReference type="EC" id="2.7.13.3" evidence="3"/>
<dbReference type="CDD" id="cd00130">
    <property type="entry name" value="PAS"/>
    <property type="match status" value="1"/>
</dbReference>
<dbReference type="OrthoDB" id="303614at2759"/>
<dbReference type="InterPro" id="IPR003594">
    <property type="entry name" value="HATPase_dom"/>
</dbReference>
<dbReference type="GO" id="GO:0005737">
    <property type="term" value="C:cytoplasm"/>
    <property type="evidence" value="ECO:0007669"/>
    <property type="project" value="UniProtKB-SubCell"/>
</dbReference>
<dbReference type="PROSITE" id="PS50110">
    <property type="entry name" value="RESPONSE_REGULATORY"/>
    <property type="match status" value="1"/>
</dbReference>
<feature type="compositionally biased region" description="Polar residues" evidence="13">
    <location>
        <begin position="617"/>
        <end position="629"/>
    </location>
</feature>
<evidence type="ECO:0000256" key="4">
    <source>
        <dbReference type="ARBA" id="ARBA00022490"/>
    </source>
</evidence>
<evidence type="ECO:0000256" key="2">
    <source>
        <dbReference type="ARBA" id="ARBA00004496"/>
    </source>
</evidence>
<feature type="modified residue" description="4-aspartylphosphate" evidence="12">
    <location>
        <position position="2039"/>
    </location>
</feature>
<feature type="region of interest" description="Disordered" evidence="13">
    <location>
        <begin position="720"/>
        <end position="742"/>
    </location>
</feature>
<dbReference type="Gene3D" id="1.10.287.130">
    <property type="match status" value="1"/>
</dbReference>
<feature type="compositionally biased region" description="Polar residues" evidence="13">
    <location>
        <begin position="240"/>
        <end position="256"/>
    </location>
</feature>
<feature type="region of interest" description="Disordered" evidence="13">
    <location>
        <begin position="958"/>
        <end position="1047"/>
    </location>
</feature>
<feature type="region of interest" description="Disordered" evidence="13">
    <location>
        <begin position="573"/>
        <end position="605"/>
    </location>
</feature>
<feature type="compositionally biased region" description="Polar residues" evidence="13">
    <location>
        <begin position="533"/>
        <end position="545"/>
    </location>
</feature>
<dbReference type="Proteomes" id="UP000277580">
    <property type="component" value="Unassembled WGS sequence"/>
</dbReference>
<evidence type="ECO:0000313" key="18">
    <source>
        <dbReference type="EMBL" id="RPB08518.1"/>
    </source>
</evidence>
<feature type="compositionally biased region" description="Low complexity" evidence="13">
    <location>
        <begin position="721"/>
        <end position="737"/>
    </location>
</feature>
<protein>
    <recommendedName>
        <fullName evidence="3">histidine kinase</fullName>
        <ecNumber evidence="3">2.7.13.3</ecNumber>
    </recommendedName>
</protein>
<keyword evidence="19" id="KW-1185">Reference proteome</keyword>
<feature type="region of interest" description="Disordered" evidence="13">
    <location>
        <begin position="617"/>
        <end position="684"/>
    </location>
</feature>
<dbReference type="InParanoid" id="A0A3N4KGC0"/>
<feature type="compositionally biased region" description="Low complexity" evidence="13">
    <location>
        <begin position="23"/>
        <end position="46"/>
    </location>
</feature>
<name>A0A3N4KGC0_9PEZI</name>
<dbReference type="Gene3D" id="3.40.50.2300">
    <property type="match status" value="1"/>
</dbReference>
<dbReference type="InterPro" id="IPR000700">
    <property type="entry name" value="PAS-assoc_C"/>
</dbReference>
<feature type="compositionally biased region" description="Polar residues" evidence="13">
    <location>
        <begin position="195"/>
        <end position="228"/>
    </location>
</feature>
<dbReference type="Pfam" id="PF08447">
    <property type="entry name" value="PAS_3"/>
    <property type="match status" value="1"/>
</dbReference>
<feature type="compositionally biased region" description="Polar residues" evidence="13">
    <location>
        <begin position="881"/>
        <end position="897"/>
    </location>
</feature>
<gene>
    <name evidence="18" type="ORF">P167DRAFT_578208</name>
</gene>
<dbReference type="SUPFAM" id="SSF52172">
    <property type="entry name" value="CheY-like"/>
    <property type="match status" value="1"/>
</dbReference>
<dbReference type="EMBL" id="ML119162">
    <property type="protein sequence ID" value="RPB08518.1"/>
    <property type="molecule type" value="Genomic_DNA"/>
</dbReference>
<evidence type="ECO:0000256" key="3">
    <source>
        <dbReference type="ARBA" id="ARBA00012438"/>
    </source>
</evidence>
<evidence type="ECO:0000259" key="16">
    <source>
        <dbReference type="PROSITE" id="PS50112"/>
    </source>
</evidence>
<evidence type="ECO:0000256" key="12">
    <source>
        <dbReference type="PROSITE-ProRule" id="PRU00169"/>
    </source>
</evidence>
<dbReference type="InterPro" id="IPR001610">
    <property type="entry name" value="PAC"/>
</dbReference>
<sequence length="2119" mass="229344">MRSPPASPPAYPKTVFPRNIQTNAQNSMQSSSSSNKAGGAGSSSSRGPGGGVIGGGGNNAGGDAAAAASVGGGAYGNGNNGPGAAQIESLKEVYLLLSNPPPPATLLLLLFSLLTAGLLVSRLFAMLISRKAVIRSQARNRRRSRLDQTITASSPGSPPTPKENRAGGDMVRSPAAGVKNNSNTAAAAATKSKQQESSISATSSYPFPQMPRSLTGNSVATAFNTTMSPGMGPHDRILPSGTTTPASFAFQPQGTQPITPFENPDFPTPNMYDLALLLHSEAGIDAFWSNIVKIATTCYKAERVTLAVPSDSTDLENTPWGQKATFNVAEDDCLSLTYMGDERGFVGDQEEVSMGEDSDGNHGVPISKERNNTMDMNGRMEGGFFGGMCDPDEDNTEPIQLERNSDEPFAPVTIGPSDPQNEDANNSDWLSETSGLSPLEPPQPPPLPPEFGRQKQNMAYAQGIEEDEQRGRVFPTLQPLNYEADALLDGTGVSRVLQRGKVVVLGREYRDIKTHLEERDKRRREAEFVAANTPKSSPSRAFSNEQRPKPKKGSIPEQASIQGVEKLDLSSISSPLQLSSQPPTPLYFVGKGMRRKKKSAQKDGYRTQNPMLQLHSTQQHLQNVSSHSQGLDRASSYEEYEQALTSPWSQSPAPSPAPKQDPAENPFFAPPKVDEETFNPQTNSPVYSAQEPVNAIGFESAWTVIHIPLIHPSFSKSLNPSASAAAGGGTTTSTTGGESLLRGSFGLPSNDILSRHNMAGHKKSPIAILSMLSPVIPYPRNLIHSLSHFAPLAATAFSLAQNHSNVVNQLSHLQYRRPLRRHATDIDSGLHASLRYGLKSPDIVEGASVTSPSELSTMSKDSTSRVASPGWDIGGLGGPRQQGSDQESIRSQASTPVSPGGENLEGYFQPPREKRKIFSRQNSGNIPTYASIRAAAAVAMATTKNEGSTVSLEVQLQTEEDEGASSAGTVKFKKGEQGTVTHKREIPRSSPLPDHVLKDLADSEKTPVLEDLGSQSSGTMESPSVSPGSESAPNRRRFPRKRKPALKIVGHNYPHTLLHSYGADYSATFQSLAATTSLPGTPLGTGRRGSTRMSSAGATSQNHQMPPPSNKLLRTIIDSIPVHVFTAAPYTGETTWVNARMLAYRGATVDEFMKGPWEAFHPEDREDYIKRWGIAVRKGEPFSHQVRVRRFDGVYRWFMIRAVPLRDSRGIIVHWFGTNMDIHDQRIAEVDAARQAEMAESESKYRSLANSSPQIVFAATAVDGISYANTQWLGYSGQTLAQALRLGFMEHVHPNDRYKCALPGLDGGGGSVSPRSVSPGGGMTSPGFETSGFSPNSYGSSTFDGGFKSPTGVDIEEEKPTFSTELRLRDKHGNYRWHLVRCVSVETNFGTGEGQWFGTCTDINDHKLLEQKLKEANEAAQKTMESKTRFLANMSHEIRTPLIGISGMVNFLLDTTLNGEQLDYCHTISQSSDGLLSVINDILDLSKVEAGMMRLNPEWFRIHSLIEDANELLSTMAIAKDLELNFIVEEDVPPVVCGDRVRLRQVLLNVIGNAIKFTSKGEVFSRCSVIQDDKIGDDDVMLQFECHDTGPGFDKKDEELMFKPFSQIDGSSTRAHGGSGLGLVISRQLVELHGGRMSASSEKGKGSTFICSAKFKLPREKPPGEGSSAVATPDAIPPIPQGIPPGITPNLAAQGRRQGILESDTITERITEFPSDTPPGLTFSDGPSSAPASSASSDPSISSFRSASTGSSMSALAHLPMSSSADPVSMRLALPTEAQQKYKAYTPPASTATPSETEASVKKMPSVDSELGRAVTPPMFSILIVSEQHYSRIAIAHHIKITLPKNIPNQITTASKYDECKSLIGGDDPVVFTHIVVNLQEHTEIIALIDQILGSSIHSLTTMLVLTNPTQRTAVMQGAPQNCEHMGQRLQFIYKPIKPSRFGVIFDPANERDASMDRNRDSAQQVVETQKRVFSQMEQEVGNRGHRVLLVEDNTVNQKVLLRFLARVGLEVDTASDGEECVEKVFSQNPGHYGLILCDLHMPRKDGFQATMEIRAWEQTHNAPRVPIVALSANVMSDVADRCIAAGFSRYVSKPVDFKELSSTIKDLLLDPTQSGQFM</sequence>
<dbReference type="InterPro" id="IPR011006">
    <property type="entry name" value="CheY-like_superfamily"/>
</dbReference>
<evidence type="ECO:0000256" key="11">
    <source>
        <dbReference type="ARBA" id="ARBA00054109"/>
    </source>
</evidence>
<feature type="region of interest" description="Disordered" evidence="13">
    <location>
        <begin position="407"/>
        <end position="453"/>
    </location>
</feature>
<evidence type="ECO:0000256" key="13">
    <source>
        <dbReference type="SAM" id="MobiDB-lite"/>
    </source>
</evidence>
<keyword evidence="9" id="KW-0067">ATP-binding</keyword>
<evidence type="ECO:0000256" key="7">
    <source>
        <dbReference type="ARBA" id="ARBA00022741"/>
    </source>
</evidence>
<dbReference type="InterPro" id="IPR000014">
    <property type="entry name" value="PAS"/>
</dbReference>
<feature type="compositionally biased region" description="Polar residues" evidence="13">
    <location>
        <begin position="418"/>
        <end position="436"/>
    </location>
</feature>
<evidence type="ECO:0000259" key="15">
    <source>
        <dbReference type="PROSITE" id="PS50110"/>
    </source>
</evidence>
<evidence type="ECO:0000259" key="17">
    <source>
        <dbReference type="PROSITE" id="PS50113"/>
    </source>
</evidence>
<organism evidence="18 19">
    <name type="scientific">Morchella conica CCBAS932</name>
    <dbReference type="NCBI Taxonomy" id="1392247"/>
    <lineage>
        <taxon>Eukaryota</taxon>
        <taxon>Fungi</taxon>
        <taxon>Dikarya</taxon>
        <taxon>Ascomycota</taxon>
        <taxon>Pezizomycotina</taxon>
        <taxon>Pezizomycetes</taxon>
        <taxon>Pezizales</taxon>
        <taxon>Morchellaceae</taxon>
        <taxon>Morchella</taxon>
    </lineage>
</organism>
<dbReference type="Pfam" id="PF00512">
    <property type="entry name" value="HisKA"/>
    <property type="match status" value="1"/>
</dbReference>
<dbReference type="GO" id="GO:1900745">
    <property type="term" value="P:positive regulation of p38MAPK cascade"/>
    <property type="evidence" value="ECO:0007669"/>
    <property type="project" value="UniProtKB-ARBA"/>
</dbReference>
<dbReference type="PANTHER" id="PTHR43047:SF72">
    <property type="entry name" value="OSMOSENSING HISTIDINE PROTEIN KINASE SLN1"/>
    <property type="match status" value="1"/>
</dbReference>
<keyword evidence="7" id="KW-0547">Nucleotide-binding</keyword>
<dbReference type="SMART" id="SM00387">
    <property type="entry name" value="HATPase_c"/>
    <property type="match status" value="1"/>
</dbReference>
<dbReference type="Gene3D" id="3.30.450.20">
    <property type="entry name" value="PAS domain"/>
    <property type="match status" value="2"/>
</dbReference>
<feature type="region of interest" description="Disordered" evidence="13">
    <location>
        <begin position="351"/>
        <end position="374"/>
    </location>
</feature>
<dbReference type="CDD" id="cd16922">
    <property type="entry name" value="HATPase_EvgS-ArcB-TorS-like"/>
    <property type="match status" value="1"/>
</dbReference>
<dbReference type="InterPro" id="IPR001789">
    <property type="entry name" value="Sig_transdc_resp-reg_receiver"/>
</dbReference>
<dbReference type="PROSITE" id="PS50113">
    <property type="entry name" value="PAC"/>
    <property type="match status" value="1"/>
</dbReference>
<feature type="region of interest" description="Disordered" evidence="13">
    <location>
        <begin position="1655"/>
        <end position="1691"/>
    </location>
</feature>
<dbReference type="CDD" id="cd00082">
    <property type="entry name" value="HisKA"/>
    <property type="match status" value="1"/>
</dbReference>
<feature type="compositionally biased region" description="Pro residues" evidence="13">
    <location>
        <begin position="1675"/>
        <end position="1687"/>
    </location>
</feature>
<proteinExistence type="predicted"/>
<feature type="compositionally biased region" description="Low complexity" evidence="13">
    <location>
        <begin position="1724"/>
        <end position="1748"/>
    </location>
</feature>
<dbReference type="InterPro" id="IPR035965">
    <property type="entry name" value="PAS-like_dom_sf"/>
</dbReference>
<dbReference type="GO" id="GO:0009927">
    <property type="term" value="F:histidine phosphotransfer kinase activity"/>
    <property type="evidence" value="ECO:0007669"/>
    <property type="project" value="TreeGrafter"/>
</dbReference>
<dbReference type="CDD" id="cd17546">
    <property type="entry name" value="REC_hyHK_CKI1_RcsC-like"/>
    <property type="match status" value="1"/>
</dbReference>
<evidence type="ECO:0000256" key="9">
    <source>
        <dbReference type="ARBA" id="ARBA00022840"/>
    </source>
</evidence>
<dbReference type="GO" id="GO:0000155">
    <property type="term" value="F:phosphorelay sensor kinase activity"/>
    <property type="evidence" value="ECO:0007669"/>
    <property type="project" value="InterPro"/>
</dbReference>
<dbReference type="NCBIfam" id="TIGR00229">
    <property type="entry name" value="sensory_box"/>
    <property type="match status" value="1"/>
</dbReference>
<feature type="compositionally biased region" description="Low complexity" evidence="13">
    <location>
        <begin position="179"/>
        <end position="192"/>
    </location>
</feature>
<dbReference type="FunFam" id="1.10.287.130:FF:000002">
    <property type="entry name" value="Two-component osmosensing histidine kinase"/>
    <property type="match status" value="1"/>
</dbReference>
<dbReference type="SMART" id="SM00388">
    <property type="entry name" value="HisKA"/>
    <property type="match status" value="1"/>
</dbReference>
<dbReference type="SMART" id="SM00086">
    <property type="entry name" value="PAC"/>
    <property type="match status" value="2"/>
</dbReference>
<feature type="region of interest" description="Disordered" evidence="13">
    <location>
        <begin position="1784"/>
        <end position="1805"/>
    </location>
</feature>
<keyword evidence="10" id="KW-0902">Two-component regulatory system</keyword>
<feature type="compositionally biased region" description="Pro residues" evidence="13">
    <location>
        <begin position="1"/>
        <end position="11"/>
    </location>
</feature>
<dbReference type="PRINTS" id="PR00344">
    <property type="entry name" value="BCTRLSENSOR"/>
</dbReference>
<dbReference type="Gene3D" id="3.30.565.10">
    <property type="entry name" value="Histidine kinase-like ATPase, C-terminal domain"/>
    <property type="match status" value="1"/>
</dbReference>
<comment type="function">
    <text evidence="11">Involved in the control of the SAPK-dependent transcriptional response to peroxide stress. Regulates sty1 activity.</text>
</comment>
<evidence type="ECO:0000259" key="14">
    <source>
        <dbReference type="PROSITE" id="PS50109"/>
    </source>
</evidence>
<dbReference type="InterPro" id="IPR003661">
    <property type="entry name" value="HisK_dim/P_dom"/>
</dbReference>
<comment type="catalytic activity">
    <reaction evidence="1">
        <text>ATP + protein L-histidine = ADP + protein N-phospho-L-histidine.</text>
        <dbReference type="EC" id="2.7.13.3"/>
    </reaction>
</comment>
<dbReference type="FunFam" id="3.30.565.10:FF:000010">
    <property type="entry name" value="Sensor histidine kinase RcsC"/>
    <property type="match status" value="1"/>
</dbReference>
<dbReference type="SMART" id="SM00448">
    <property type="entry name" value="REC"/>
    <property type="match status" value="1"/>
</dbReference>
<keyword evidence="4" id="KW-0963">Cytoplasm</keyword>
<feature type="compositionally biased region" description="Polar residues" evidence="13">
    <location>
        <begin position="1091"/>
        <end position="1104"/>
    </location>
</feature>
<feature type="region of interest" description="Disordered" evidence="13">
    <location>
        <begin position="1"/>
        <end position="55"/>
    </location>
</feature>
<dbReference type="STRING" id="1392247.A0A3N4KGC0"/>
<keyword evidence="5 12" id="KW-0597">Phosphoprotein</keyword>
<evidence type="ECO:0000256" key="1">
    <source>
        <dbReference type="ARBA" id="ARBA00000085"/>
    </source>
</evidence>
<dbReference type="PANTHER" id="PTHR43047">
    <property type="entry name" value="TWO-COMPONENT HISTIDINE PROTEIN KINASE"/>
    <property type="match status" value="1"/>
</dbReference>
<accession>A0A3N4KGC0</accession>
<comment type="subcellular location">
    <subcellularLocation>
        <location evidence="2">Cytoplasm</location>
    </subcellularLocation>
</comment>
<dbReference type="GO" id="GO:0009365">
    <property type="term" value="C:protein histidine kinase complex"/>
    <property type="evidence" value="ECO:0007669"/>
    <property type="project" value="UniProtKB-ARBA"/>
</dbReference>
<feature type="domain" description="PAC" evidence="17">
    <location>
        <begin position="1182"/>
        <end position="1234"/>
    </location>
</feature>
<dbReference type="InterPro" id="IPR036890">
    <property type="entry name" value="HATPase_C_sf"/>
</dbReference>
<feature type="compositionally biased region" description="Pro residues" evidence="13">
    <location>
        <begin position="439"/>
        <end position="449"/>
    </location>
</feature>
<dbReference type="SUPFAM" id="SSF55785">
    <property type="entry name" value="PYP-like sensor domain (PAS domain)"/>
    <property type="match status" value="2"/>
</dbReference>
<feature type="compositionally biased region" description="Basic and acidic residues" evidence="13">
    <location>
        <begin position="995"/>
        <end position="1008"/>
    </location>
</feature>
<dbReference type="InterPro" id="IPR005467">
    <property type="entry name" value="His_kinase_dom"/>
</dbReference>
<dbReference type="GO" id="GO:0005524">
    <property type="term" value="F:ATP binding"/>
    <property type="evidence" value="ECO:0007669"/>
    <property type="project" value="UniProtKB-KW"/>
</dbReference>
<feature type="compositionally biased region" description="Basic residues" evidence="13">
    <location>
        <begin position="1034"/>
        <end position="1045"/>
    </location>
</feature>
<feature type="region of interest" description="Disordered" evidence="13">
    <location>
        <begin position="1077"/>
        <end position="1108"/>
    </location>
</feature>
<feature type="compositionally biased region" description="Low complexity" evidence="13">
    <location>
        <begin position="1786"/>
        <end position="1798"/>
    </location>
</feature>
<dbReference type="Pfam" id="PF00072">
    <property type="entry name" value="Response_reg"/>
    <property type="match status" value="1"/>
</dbReference>
<dbReference type="GO" id="GO:0005886">
    <property type="term" value="C:plasma membrane"/>
    <property type="evidence" value="ECO:0007669"/>
    <property type="project" value="TreeGrafter"/>
</dbReference>
<feature type="domain" description="Histidine kinase" evidence="14">
    <location>
        <begin position="1433"/>
        <end position="1657"/>
    </location>
</feature>
<evidence type="ECO:0000256" key="8">
    <source>
        <dbReference type="ARBA" id="ARBA00022777"/>
    </source>
</evidence>
<dbReference type="SUPFAM" id="SSF47384">
    <property type="entry name" value="Homodimeric domain of signal transducing histidine kinase"/>
    <property type="match status" value="1"/>
</dbReference>
<feature type="domain" description="Response regulatory" evidence="15">
    <location>
        <begin position="1987"/>
        <end position="2109"/>
    </location>
</feature>
<evidence type="ECO:0000256" key="10">
    <source>
        <dbReference type="ARBA" id="ARBA00023012"/>
    </source>
</evidence>
<dbReference type="FunFam" id="3.30.450.20:FF:000099">
    <property type="entry name" value="Sensory box sensor histidine kinase"/>
    <property type="match status" value="1"/>
</dbReference>
<feature type="region of interest" description="Disordered" evidence="13">
    <location>
        <begin position="523"/>
        <end position="560"/>
    </location>
</feature>
<feature type="compositionally biased region" description="Polar residues" evidence="13">
    <location>
        <begin position="1013"/>
        <end position="1032"/>
    </location>
</feature>
<dbReference type="InterPro" id="IPR004358">
    <property type="entry name" value="Sig_transdc_His_kin-like_C"/>
</dbReference>
<feature type="compositionally biased region" description="Polar residues" evidence="13">
    <location>
        <begin position="848"/>
        <end position="866"/>
    </location>
</feature>
<dbReference type="Pfam" id="PF02518">
    <property type="entry name" value="HATPase_c"/>
    <property type="match status" value="1"/>
</dbReference>
<evidence type="ECO:0000313" key="19">
    <source>
        <dbReference type="Proteomes" id="UP000277580"/>
    </source>
</evidence>
<keyword evidence="6" id="KW-0808">Transferase</keyword>
<feature type="region of interest" description="Disordered" evidence="13">
    <location>
        <begin position="847"/>
        <end position="913"/>
    </location>
</feature>
<reference evidence="18 19" key="1">
    <citation type="journal article" date="2018" name="Nat. Ecol. Evol.">
        <title>Pezizomycetes genomes reveal the molecular basis of ectomycorrhizal truffle lifestyle.</title>
        <authorList>
            <person name="Murat C."/>
            <person name="Payen T."/>
            <person name="Noel B."/>
            <person name="Kuo A."/>
            <person name="Morin E."/>
            <person name="Chen J."/>
            <person name="Kohler A."/>
            <person name="Krizsan K."/>
            <person name="Balestrini R."/>
            <person name="Da Silva C."/>
            <person name="Montanini B."/>
            <person name="Hainaut M."/>
            <person name="Levati E."/>
            <person name="Barry K.W."/>
            <person name="Belfiori B."/>
            <person name="Cichocki N."/>
            <person name="Clum A."/>
            <person name="Dockter R.B."/>
            <person name="Fauchery L."/>
            <person name="Guy J."/>
            <person name="Iotti M."/>
            <person name="Le Tacon F."/>
            <person name="Lindquist E.A."/>
            <person name="Lipzen A."/>
            <person name="Malagnac F."/>
            <person name="Mello A."/>
            <person name="Molinier V."/>
            <person name="Miyauchi S."/>
            <person name="Poulain J."/>
            <person name="Riccioni C."/>
            <person name="Rubini A."/>
            <person name="Sitrit Y."/>
            <person name="Splivallo R."/>
            <person name="Traeger S."/>
            <person name="Wang M."/>
            <person name="Zifcakova L."/>
            <person name="Wipf D."/>
            <person name="Zambonelli A."/>
            <person name="Paolocci F."/>
            <person name="Nowrousian M."/>
            <person name="Ottonello S."/>
            <person name="Baldrian P."/>
            <person name="Spatafora J.W."/>
            <person name="Henrissat B."/>
            <person name="Nagy L.G."/>
            <person name="Aury J.M."/>
            <person name="Wincker P."/>
            <person name="Grigoriev I.V."/>
            <person name="Bonfante P."/>
            <person name="Martin F.M."/>
        </authorList>
    </citation>
    <scope>NUCLEOTIDE SEQUENCE [LARGE SCALE GENOMIC DNA]</scope>
    <source>
        <strain evidence="18 19">CCBAS932</strain>
    </source>
</reference>
<dbReference type="SMART" id="SM00091">
    <property type="entry name" value="PAS"/>
    <property type="match status" value="2"/>
</dbReference>
<dbReference type="SUPFAM" id="SSF55874">
    <property type="entry name" value="ATPase domain of HSP90 chaperone/DNA topoisomerase II/histidine kinase"/>
    <property type="match status" value="1"/>
</dbReference>
<dbReference type="PROSITE" id="PS50112">
    <property type="entry name" value="PAS"/>
    <property type="match status" value="1"/>
</dbReference>